<proteinExistence type="inferred from homology"/>
<dbReference type="PROSITE" id="PS00028">
    <property type="entry name" value="ZINC_FINGER_C2H2_1"/>
    <property type="match status" value="1"/>
</dbReference>
<dbReference type="PANTHER" id="PTHR21502">
    <property type="entry name" value="ZINC FINGER PROTEIN DZIP1"/>
    <property type="match status" value="1"/>
</dbReference>
<dbReference type="InterPro" id="IPR013087">
    <property type="entry name" value="Znf_C2H2_type"/>
</dbReference>
<feature type="region of interest" description="Disordered" evidence="13">
    <location>
        <begin position="599"/>
        <end position="664"/>
    </location>
</feature>
<evidence type="ECO:0000256" key="8">
    <source>
        <dbReference type="ARBA" id="ARBA00023054"/>
    </source>
</evidence>
<dbReference type="GO" id="GO:0005737">
    <property type="term" value="C:cytoplasm"/>
    <property type="evidence" value="ECO:0007669"/>
    <property type="project" value="TreeGrafter"/>
</dbReference>
<feature type="coiled-coil region" evidence="12">
    <location>
        <begin position="306"/>
        <end position="333"/>
    </location>
</feature>
<evidence type="ECO:0000313" key="16">
    <source>
        <dbReference type="Proteomes" id="UP001181693"/>
    </source>
</evidence>
<feature type="coiled-coil region" evidence="12">
    <location>
        <begin position="138"/>
        <end position="172"/>
    </location>
</feature>
<evidence type="ECO:0000256" key="6">
    <source>
        <dbReference type="ARBA" id="ARBA00022771"/>
    </source>
</evidence>
<keyword evidence="10" id="KW-0966">Cell projection</keyword>
<sequence>MKENCRREMPFHDNVYYPFEKDVSQVSAALNSPRMPHPFLSPGRMPSSTHGTLFKFRSRHECVDWRRIGAIDVDRVANELDFQTLQDNIMGITFCNIENEKCPRCHSSLDPVLIKLIRLTQFTIEYLLHSQEYLTSHLQTLEEKARAAINESEQLQMKITKQAAEIKSLKDECRMRKKMIAAQQLMISASTGPCHKCQHCEKSFVNYSYLESHIKRRHPEDTSLGGKQKQSPKQYDNLHYEINFLKEELQFTKKQLETEKATHVEKLSQLQESEHRKTMELEVLKKFDKWKAEERENFDEEMKKVKEMFMKELKELTDKNSCLENELIDIKRQNQQRKSGLGNLEESPQKDTEQRKSKNHFDTENIKELLEKQEEKWRNHIQELRQEYEREKNQNIQLLRQEYELEKNRAVQQLQQDFDREKNQIVHQLQQERDREKNEKNQIKELLTKPPTVVKKHSEPTTGQSLHSAERKHSATASSTKDMETEDQGTINYHVRQEVKNDHSLRKAIRNVIEQDLEEKLEGLGFKVGVRGIPSDKFQKLMDSRKNNRHAKEKTFPGVQKMYEKFAKHVTQKAREQLSTSFKCASSSQFVTDAKSLTWGSTSSFSPPRQKKSKPSIGKSSQEQSQTEPRYPMPIKSSTPKWTPIKEQKHLSSDQEKWEAPEPNTKWYGKRVTLVCSNDISVTKPSSITTPPFSSDDESESNDMPYKHPESLRTNNKSNFGFAANESDSDGSLLEEVKPQPAPRTNGLFQAPPKPARATHVKELGQQSSGLTDLKADSGGNKCKTYERWYVKKDPVMELKLTDLDDTELDSSSLEEEPYEVPRPVQKRQENTVHRKEVQTASVKNANGSKLFKADAREADTSSTLVSSLVTVSDFSDTSDI</sequence>
<feature type="compositionally biased region" description="Basic and acidic residues" evidence="13">
    <location>
        <begin position="644"/>
        <end position="660"/>
    </location>
</feature>
<keyword evidence="8 12" id="KW-0175">Coiled coil</keyword>
<keyword evidence="6 11" id="KW-0863">Zinc-finger</keyword>
<evidence type="ECO:0000256" key="10">
    <source>
        <dbReference type="ARBA" id="ARBA00023273"/>
    </source>
</evidence>
<feature type="region of interest" description="Disordered" evidence="13">
    <location>
        <begin position="680"/>
        <end position="778"/>
    </location>
</feature>
<dbReference type="InterPro" id="IPR051241">
    <property type="entry name" value="DZIP_RILPL"/>
</dbReference>
<dbReference type="AlphaFoldDB" id="A0AAV3BAK1"/>
<feature type="domain" description="C2H2-type" evidence="14">
    <location>
        <begin position="195"/>
        <end position="223"/>
    </location>
</feature>
<dbReference type="EMBL" id="DYDO01000001">
    <property type="protein sequence ID" value="DBA33083.1"/>
    <property type="molecule type" value="Genomic_DNA"/>
</dbReference>
<dbReference type="GO" id="GO:0036064">
    <property type="term" value="C:ciliary basal body"/>
    <property type="evidence" value="ECO:0007669"/>
    <property type="project" value="TreeGrafter"/>
</dbReference>
<dbReference type="GO" id="GO:0008270">
    <property type="term" value="F:zinc ion binding"/>
    <property type="evidence" value="ECO:0007669"/>
    <property type="project" value="UniProtKB-KW"/>
</dbReference>
<dbReference type="Gene3D" id="3.30.160.60">
    <property type="entry name" value="Classic Zinc Finger"/>
    <property type="match status" value="1"/>
</dbReference>
<keyword evidence="7" id="KW-0862">Zinc</keyword>
<gene>
    <name evidence="15" type="ORF">GDO54_000814</name>
</gene>
<evidence type="ECO:0000256" key="1">
    <source>
        <dbReference type="ARBA" id="ARBA00004114"/>
    </source>
</evidence>
<dbReference type="InterPro" id="IPR032714">
    <property type="entry name" value="DZIP1_N"/>
</dbReference>
<evidence type="ECO:0000256" key="11">
    <source>
        <dbReference type="PROSITE-ProRule" id="PRU00042"/>
    </source>
</evidence>
<organism evidence="15 16">
    <name type="scientific">Pyxicephalus adspersus</name>
    <name type="common">African bullfrog</name>
    <dbReference type="NCBI Taxonomy" id="30357"/>
    <lineage>
        <taxon>Eukaryota</taxon>
        <taxon>Metazoa</taxon>
        <taxon>Chordata</taxon>
        <taxon>Craniata</taxon>
        <taxon>Vertebrata</taxon>
        <taxon>Euteleostomi</taxon>
        <taxon>Amphibia</taxon>
        <taxon>Batrachia</taxon>
        <taxon>Anura</taxon>
        <taxon>Neobatrachia</taxon>
        <taxon>Ranoidea</taxon>
        <taxon>Pyxicephalidae</taxon>
        <taxon>Pyxicephalinae</taxon>
        <taxon>Pyxicephalus</taxon>
    </lineage>
</organism>
<name>A0AAV3BAK1_PYXAD</name>
<evidence type="ECO:0000259" key="14">
    <source>
        <dbReference type="PROSITE" id="PS50157"/>
    </source>
</evidence>
<feature type="compositionally biased region" description="Polar residues" evidence="13">
    <location>
        <begin position="618"/>
        <end position="628"/>
    </location>
</feature>
<evidence type="ECO:0000256" key="3">
    <source>
        <dbReference type="ARBA" id="ARBA00009131"/>
    </source>
</evidence>
<evidence type="ECO:0000256" key="9">
    <source>
        <dbReference type="ARBA" id="ARBA00023212"/>
    </source>
</evidence>
<dbReference type="Pfam" id="PF25977">
    <property type="entry name" value="DZIP1"/>
    <property type="match status" value="1"/>
</dbReference>
<keyword evidence="4" id="KW-0963">Cytoplasm</keyword>
<dbReference type="PROSITE" id="PS50157">
    <property type="entry name" value="ZINC_FINGER_C2H2_2"/>
    <property type="match status" value="1"/>
</dbReference>
<feature type="region of interest" description="Disordered" evidence="13">
    <location>
        <begin position="425"/>
        <end position="487"/>
    </location>
</feature>
<dbReference type="Pfam" id="PF13815">
    <property type="entry name" value="Dzip-like_N"/>
    <property type="match status" value="1"/>
</dbReference>
<evidence type="ECO:0000256" key="12">
    <source>
        <dbReference type="SAM" id="Coils"/>
    </source>
</evidence>
<feature type="compositionally biased region" description="Basic and acidic residues" evidence="13">
    <location>
        <begin position="347"/>
        <end position="364"/>
    </location>
</feature>
<keyword evidence="5" id="KW-0479">Metal-binding</keyword>
<feature type="coiled-coil region" evidence="12">
    <location>
        <begin position="235"/>
        <end position="273"/>
    </location>
</feature>
<evidence type="ECO:0000256" key="2">
    <source>
        <dbReference type="ARBA" id="ARBA00004120"/>
    </source>
</evidence>
<reference evidence="15" key="1">
    <citation type="thesis" date="2020" institute="ProQuest LLC" country="789 East Eisenhower Parkway, Ann Arbor, MI, USA">
        <title>Comparative Genomics and Chromosome Evolution.</title>
        <authorList>
            <person name="Mudd A.B."/>
        </authorList>
    </citation>
    <scope>NUCLEOTIDE SEQUENCE</scope>
    <source>
        <strain evidence="15">1538</strain>
        <tissue evidence="15">Blood</tissue>
    </source>
</reference>
<evidence type="ECO:0000313" key="15">
    <source>
        <dbReference type="EMBL" id="DBA33083.1"/>
    </source>
</evidence>
<feature type="region of interest" description="Disordered" evidence="13">
    <location>
        <begin position="333"/>
        <end position="364"/>
    </location>
</feature>
<comment type="subcellular location">
    <subcellularLocation>
        <location evidence="2">Cytoplasm</location>
        <location evidence="2">Cytoskeleton</location>
        <location evidence="2">Cilium basal body</location>
    </subcellularLocation>
    <subcellularLocation>
        <location evidence="1">Cytoplasm</location>
        <location evidence="1">Cytoskeleton</location>
        <location evidence="1">Microtubule organizing center</location>
        <location evidence="1">Centrosome</location>
        <location evidence="1">Centriole</location>
    </subcellularLocation>
</comment>
<protein>
    <recommendedName>
        <fullName evidence="14">C2H2-type domain-containing protein</fullName>
    </recommendedName>
</protein>
<evidence type="ECO:0000256" key="13">
    <source>
        <dbReference type="SAM" id="MobiDB-lite"/>
    </source>
</evidence>
<dbReference type="Proteomes" id="UP001181693">
    <property type="component" value="Unassembled WGS sequence"/>
</dbReference>
<feature type="region of interest" description="Disordered" evidence="13">
    <location>
        <begin position="807"/>
        <end position="838"/>
    </location>
</feature>
<dbReference type="InterPro" id="IPR058883">
    <property type="entry name" value="DZIP1_dom"/>
</dbReference>
<feature type="compositionally biased region" description="Basic and acidic residues" evidence="13">
    <location>
        <begin position="425"/>
        <end position="447"/>
    </location>
</feature>
<accession>A0AAV3BAK1</accession>
<feature type="compositionally biased region" description="Acidic residues" evidence="13">
    <location>
        <begin position="807"/>
        <end position="819"/>
    </location>
</feature>
<dbReference type="GO" id="GO:0005814">
    <property type="term" value="C:centriole"/>
    <property type="evidence" value="ECO:0007669"/>
    <property type="project" value="UniProtKB-SubCell"/>
</dbReference>
<comment type="caution">
    <text evidence="15">The sequence shown here is derived from an EMBL/GenBank/DDBJ whole genome shotgun (WGS) entry which is preliminary data.</text>
</comment>
<feature type="compositionally biased region" description="Basic and acidic residues" evidence="13">
    <location>
        <begin position="827"/>
        <end position="838"/>
    </location>
</feature>
<feature type="compositionally biased region" description="Polar residues" evidence="13">
    <location>
        <begin position="680"/>
        <end position="693"/>
    </location>
</feature>
<keyword evidence="16" id="KW-1185">Reference proteome</keyword>
<evidence type="ECO:0000256" key="4">
    <source>
        <dbReference type="ARBA" id="ARBA00022490"/>
    </source>
</evidence>
<dbReference type="GO" id="GO:0060271">
    <property type="term" value="P:cilium assembly"/>
    <property type="evidence" value="ECO:0007669"/>
    <property type="project" value="TreeGrafter"/>
</dbReference>
<evidence type="ECO:0000256" key="7">
    <source>
        <dbReference type="ARBA" id="ARBA00022833"/>
    </source>
</evidence>
<evidence type="ECO:0000256" key="5">
    <source>
        <dbReference type="ARBA" id="ARBA00022723"/>
    </source>
</evidence>
<comment type="similarity">
    <text evidence="3">Belongs to the DZIP C2H2-type zinc-finger protein family.</text>
</comment>
<dbReference type="PANTHER" id="PTHR21502:SF5">
    <property type="entry name" value="CILIUM ASSEMBLY PROTEIN DZIP1"/>
    <property type="match status" value="1"/>
</dbReference>
<keyword evidence="9" id="KW-0206">Cytoskeleton</keyword>